<dbReference type="PANTHER" id="PTHR43280">
    <property type="entry name" value="ARAC-FAMILY TRANSCRIPTIONAL REGULATOR"/>
    <property type="match status" value="1"/>
</dbReference>
<feature type="domain" description="HTH araC/xylS-type" evidence="4">
    <location>
        <begin position="190"/>
        <end position="288"/>
    </location>
</feature>
<dbReference type="SUPFAM" id="SSF51215">
    <property type="entry name" value="Regulatory protein AraC"/>
    <property type="match status" value="1"/>
</dbReference>
<dbReference type="GO" id="GO:0043565">
    <property type="term" value="F:sequence-specific DNA binding"/>
    <property type="evidence" value="ECO:0007669"/>
    <property type="project" value="InterPro"/>
</dbReference>
<dbReference type="Proteomes" id="UP000184031">
    <property type="component" value="Unassembled WGS sequence"/>
</dbReference>
<dbReference type="AlphaFoldDB" id="A0A1M6XAD5"/>
<dbReference type="InterPro" id="IPR009057">
    <property type="entry name" value="Homeodomain-like_sf"/>
</dbReference>
<accession>A0A1M6XAD5</accession>
<proteinExistence type="predicted"/>
<evidence type="ECO:0000256" key="2">
    <source>
        <dbReference type="ARBA" id="ARBA00023125"/>
    </source>
</evidence>
<evidence type="ECO:0000259" key="4">
    <source>
        <dbReference type="PROSITE" id="PS01124"/>
    </source>
</evidence>
<evidence type="ECO:0000313" key="6">
    <source>
        <dbReference type="EMBL" id="SHL02914.1"/>
    </source>
</evidence>
<dbReference type="Proteomes" id="UP000198940">
    <property type="component" value="Unassembled WGS sequence"/>
</dbReference>
<dbReference type="EMBL" id="FOKU01000004">
    <property type="protein sequence ID" value="SFB96458.1"/>
    <property type="molecule type" value="Genomic_DNA"/>
</dbReference>
<name>A0A1M6XAD5_9FLAO</name>
<keyword evidence="8" id="KW-1185">Reference proteome</keyword>
<dbReference type="PANTHER" id="PTHR43280:SF32">
    <property type="entry name" value="TRANSCRIPTIONAL REGULATORY PROTEIN"/>
    <property type="match status" value="1"/>
</dbReference>
<organism evidence="6 7">
    <name type="scientific">Flagellimonas taeanensis</name>
    <dbReference type="NCBI Taxonomy" id="1005926"/>
    <lineage>
        <taxon>Bacteria</taxon>
        <taxon>Pseudomonadati</taxon>
        <taxon>Bacteroidota</taxon>
        <taxon>Flavobacteriia</taxon>
        <taxon>Flavobacteriales</taxon>
        <taxon>Flavobacteriaceae</taxon>
        <taxon>Flagellimonas</taxon>
    </lineage>
</organism>
<keyword evidence="2 5" id="KW-0238">DNA-binding</keyword>
<dbReference type="InterPro" id="IPR018060">
    <property type="entry name" value="HTH_AraC"/>
</dbReference>
<dbReference type="EMBL" id="FRAT01000006">
    <property type="protein sequence ID" value="SHL02914.1"/>
    <property type="molecule type" value="Genomic_DNA"/>
</dbReference>
<comment type="caution">
    <text evidence="6">The sequence shown here is derived from an EMBL/GenBank/DDBJ whole genome shotgun (WGS) entry which is preliminary data.</text>
</comment>
<dbReference type="InterPro" id="IPR014710">
    <property type="entry name" value="RmlC-like_jellyroll"/>
</dbReference>
<evidence type="ECO:0000313" key="7">
    <source>
        <dbReference type="Proteomes" id="UP000184031"/>
    </source>
</evidence>
<gene>
    <name evidence="5" type="ORF">SAMN04487891_104100</name>
    <name evidence="6" type="ORF">SAMN05216293_2502</name>
</gene>
<evidence type="ECO:0000256" key="3">
    <source>
        <dbReference type="ARBA" id="ARBA00023163"/>
    </source>
</evidence>
<dbReference type="GO" id="GO:0003700">
    <property type="term" value="F:DNA-binding transcription factor activity"/>
    <property type="evidence" value="ECO:0007669"/>
    <property type="project" value="InterPro"/>
</dbReference>
<dbReference type="InterPro" id="IPR037923">
    <property type="entry name" value="HTH-like"/>
</dbReference>
<dbReference type="OrthoDB" id="1096411at2"/>
<evidence type="ECO:0000313" key="8">
    <source>
        <dbReference type="Proteomes" id="UP000198940"/>
    </source>
</evidence>
<dbReference type="Gene3D" id="1.10.10.60">
    <property type="entry name" value="Homeodomain-like"/>
    <property type="match status" value="1"/>
</dbReference>
<evidence type="ECO:0000313" key="5">
    <source>
        <dbReference type="EMBL" id="SFB96458.1"/>
    </source>
</evidence>
<dbReference type="STRING" id="1055723.SAMN05216293_2502"/>
<dbReference type="Pfam" id="PF12833">
    <property type="entry name" value="HTH_18"/>
    <property type="match status" value="1"/>
</dbReference>
<reference evidence="6 7" key="1">
    <citation type="submission" date="2016-11" db="EMBL/GenBank/DDBJ databases">
        <authorList>
            <person name="Varghese N."/>
            <person name="Submissions S."/>
        </authorList>
    </citation>
    <scope>NUCLEOTIDE SEQUENCE [LARGE SCALE GENOMIC DNA]</scope>
    <source>
        <strain evidence="6 7">CGMCC 1.12174</strain>
        <strain evidence="5 8">DSM 26351</strain>
    </source>
</reference>
<sequence length="292" mass="34184">MKIPVLNLAQFHGFPSMDEVYFNSFSDHMVLNHHLIDRAHSHDFFLCVLFTAGSGTHEIDFNSYRIGPGKVFFLKPGQTHHWKFETEPEGYIFFHSQAFYEMHFLGHTLTSFPFFYSYQNPPVVDLLTEELTSVRDRFGEALSEYQGHGLLREMKLANLINAIYIELARAYTAHVDLEMIPSSKYTHLLEQLETLIDHHFHHQKFPKFYADKLNITPKHLNRVVRSTLDKTTSELIAERIVLEAKRLLVHSQDQLTQIAYTLEFSDYAYFSRFFKTKTGMTPMAFRKQYTNG</sequence>
<dbReference type="RefSeq" id="WP_072880276.1">
    <property type="nucleotide sequence ID" value="NZ_FOKU01000004.1"/>
</dbReference>
<protein>
    <submittedName>
        <fullName evidence="5">AraC-type DNA-binding protein</fullName>
    </submittedName>
    <submittedName>
        <fullName evidence="6">Transcriptional regulator, AraC family</fullName>
    </submittedName>
</protein>
<dbReference type="Pfam" id="PF02311">
    <property type="entry name" value="AraC_binding"/>
    <property type="match status" value="1"/>
</dbReference>
<dbReference type="SUPFAM" id="SSF46689">
    <property type="entry name" value="Homeodomain-like"/>
    <property type="match status" value="1"/>
</dbReference>
<dbReference type="SMART" id="SM00342">
    <property type="entry name" value="HTH_ARAC"/>
    <property type="match status" value="1"/>
</dbReference>
<keyword evidence="1" id="KW-0805">Transcription regulation</keyword>
<keyword evidence="3" id="KW-0804">Transcription</keyword>
<dbReference type="Gene3D" id="2.60.120.10">
    <property type="entry name" value="Jelly Rolls"/>
    <property type="match status" value="1"/>
</dbReference>
<dbReference type="PROSITE" id="PS01124">
    <property type="entry name" value="HTH_ARAC_FAMILY_2"/>
    <property type="match status" value="1"/>
</dbReference>
<dbReference type="InterPro" id="IPR003313">
    <property type="entry name" value="AraC-bd"/>
</dbReference>
<evidence type="ECO:0000256" key="1">
    <source>
        <dbReference type="ARBA" id="ARBA00023015"/>
    </source>
</evidence>